<evidence type="ECO:0000256" key="1">
    <source>
        <dbReference type="SAM" id="SignalP"/>
    </source>
</evidence>
<keyword evidence="1" id="KW-0732">Signal</keyword>
<dbReference type="OrthoDB" id="511499at2"/>
<dbReference type="Proteomes" id="UP000185860">
    <property type="component" value="Unassembled WGS sequence"/>
</dbReference>
<feature type="chain" id="PRO_5012459719" evidence="1">
    <location>
        <begin position="23"/>
        <end position="193"/>
    </location>
</feature>
<name>A0A1U7I9J1_9CYAN</name>
<reference evidence="2 3" key="1">
    <citation type="submission" date="2016-11" db="EMBL/GenBank/DDBJ databases">
        <title>Draft Genome Sequences of Nine Cyanobacterial Strains from Diverse Habitats.</title>
        <authorList>
            <person name="Zhu T."/>
            <person name="Hou S."/>
            <person name="Lu X."/>
            <person name="Hess W.R."/>
        </authorList>
    </citation>
    <scope>NUCLEOTIDE SEQUENCE [LARGE SCALE GENOMIC DNA]</scope>
    <source>
        <strain evidence="2 3">IAM M-71</strain>
    </source>
</reference>
<dbReference type="EMBL" id="MRCE01000032">
    <property type="protein sequence ID" value="OKH33172.1"/>
    <property type="molecule type" value="Genomic_DNA"/>
</dbReference>
<sequence>MKTLSIKPTIQKLAKFSLIVLAATSLSTVGATALRVPVAAQQTTTATSQSMTRGIAYNRLQIGGVNLSMSEVQVRKVLGQPREIKNGYMAIAGKTRTLRYPGLTINLLERDESTNNFFVYEIEADSSRYATKDGVKVSDRVSKVTSIYGRTELSETNSATTLSYPVNSTSPAYFNFTIQNGKVLKITFGDFLG</sequence>
<dbReference type="RefSeq" id="WP_073596066.1">
    <property type="nucleotide sequence ID" value="NZ_MRCE01000032.1"/>
</dbReference>
<gene>
    <name evidence="2" type="ORF">NIES2119_24075</name>
</gene>
<proteinExistence type="predicted"/>
<comment type="caution">
    <text evidence="2">The sequence shown here is derived from an EMBL/GenBank/DDBJ whole genome shotgun (WGS) entry which is preliminary data.</text>
</comment>
<dbReference type="AlphaFoldDB" id="A0A1U7I9J1"/>
<feature type="signal peptide" evidence="1">
    <location>
        <begin position="1"/>
        <end position="22"/>
    </location>
</feature>
<accession>A0A1U7I9J1</accession>
<evidence type="ECO:0000313" key="3">
    <source>
        <dbReference type="Proteomes" id="UP000185860"/>
    </source>
</evidence>
<protein>
    <submittedName>
        <fullName evidence="2">Uncharacterized protein</fullName>
    </submittedName>
</protein>
<evidence type="ECO:0000313" key="2">
    <source>
        <dbReference type="EMBL" id="OKH33172.1"/>
    </source>
</evidence>
<organism evidence="2 3">
    <name type="scientific">[Phormidium ambiguum] IAM M-71</name>
    <dbReference type="NCBI Taxonomy" id="454136"/>
    <lineage>
        <taxon>Bacteria</taxon>
        <taxon>Bacillati</taxon>
        <taxon>Cyanobacteriota</taxon>
        <taxon>Cyanophyceae</taxon>
        <taxon>Oscillatoriophycideae</taxon>
        <taxon>Aerosakkonematales</taxon>
        <taxon>Aerosakkonemataceae</taxon>
        <taxon>Floridanema</taxon>
    </lineage>
</organism>